<keyword evidence="2" id="KW-1185">Reference proteome</keyword>
<organism evidence="1 2">
    <name type="scientific">Curvularia kusanoi</name>
    <name type="common">Cochliobolus kusanoi</name>
    <dbReference type="NCBI Taxonomy" id="90978"/>
    <lineage>
        <taxon>Eukaryota</taxon>
        <taxon>Fungi</taxon>
        <taxon>Dikarya</taxon>
        <taxon>Ascomycota</taxon>
        <taxon>Pezizomycotina</taxon>
        <taxon>Dothideomycetes</taxon>
        <taxon>Pleosporomycetidae</taxon>
        <taxon>Pleosporales</taxon>
        <taxon>Pleosporineae</taxon>
        <taxon>Pleosporaceae</taxon>
        <taxon>Curvularia</taxon>
    </lineage>
</organism>
<comment type="caution">
    <text evidence="1">The sequence shown here is derived from an EMBL/GenBank/DDBJ whole genome shotgun (WGS) entry which is preliminary data.</text>
</comment>
<name>A0A9P4T4A2_CURKU</name>
<protein>
    <submittedName>
        <fullName evidence="1">Uncharacterized protein</fullName>
    </submittedName>
</protein>
<dbReference type="AlphaFoldDB" id="A0A9P4T4A2"/>
<sequence>MAELIYSDLLIQQSSIHILCTKYGLQSDMSHAPIDEEHSADFRYHWEIALGIEPHLRQALIQDFEVLRATNGGYALAADMLYPQQALGTLLGSPRLPVNIPAPAPTAVGYPIIRCPGDRYDGQCTFSCKQPKMLMDHFADNHLLGFIIFSCPCGVKFSGTERGRAAFKKHVLDRHVRQTVININTITDEQCHSKVPVRDTFC</sequence>
<proteinExistence type="predicted"/>
<dbReference type="EMBL" id="SWKU01000043">
    <property type="protein sequence ID" value="KAF2994190.1"/>
    <property type="molecule type" value="Genomic_DNA"/>
</dbReference>
<dbReference type="Proteomes" id="UP000801428">
    <property type="component" value="Unassembled WGS sequence"/>
</dbReference>
<accession>A0A9P4T4A2</accession>
<evidence type="ECO:0000313" key="1">
    <source>
        <dbReference type="EMBL" id="KAF2994190.1"/>
    </source>
</evidence>
<evidence type="ECO:0000313" key="2">
    <source>
        <dbReference type="Proteomes" id="UP000801428"/>
    </source>
</evidence>
<gene>
    <name evidence="1" type="ORF">E8E13_002360</name>
</gene>
<reference evidence="1" key="1">
    <citation type="submission" date="2019-04" db="EMBL/GenBank/DDBJ databases">
        <title>Sequencing of skin fungus with MAO and IRED activity.</title>
        <authorList>
            <person name="Marsaioli A.J."/>
            <person name="Bonatto J.M.C."/>
            <person name="Reis Junior O."/>
        </authorList>
    </citation>
    <scope>NUCLEOTIDE SEQUENCE</scope>
    <source>
        <strain evidence="1">30M1</strain>
    </source>
</reference>